<evidence type="ECO:0000313" key="3">
    <source>
        <dbReference type="Proteomes" id="UP000246121"/>
    </source>
</evidence>
<proteinExistence type="predicted"/>
<organism evidence="2 3">
    <name type="scientific">Trypanosoma cruzi</name>
    <dbReference type="NCBI Taxonomy" id="5693"/>
    <lineage>
        <taxon>Eukaryota</taxon>
        <taxon>Discoba</taxon>
        <taxon>Euglenozoa</taxon>
        <taxon>Kinetoplastea</taxon>
        <taxon>Metakinetoplastina</taxon>
        <taxon>Trypanosomatida</taxon>
        <taxon>Trypanosomatidae</taxon>
        <taxon>Trypanosoma</taxon>
        <taxon>Schizotrypanum</taxon>
    </lineage>
</organism>
<protein>
    <submittedName>
        <fullName evidence="2">Uncharacterized protein</fullName>
    </submittedName>
</protein>
<feature type="region of interest" description="Disordered" evidence="1">
    <location>
        <begin position="60"/>
        <end position="82"/>
    </location>
</feature>
<feature type="region of interest" description="Disordered" evidence="1">
    <location>
        <begin position="1"/>
        <end position="21"/>
    </location>
</feature>
<sequence length="174" mass="19342">MLRRTACTRGGAAAGDPHRYSERAQRIRRQEFFFRQLRRLIIPGFLAYGLFIARPQRGTSSATWRSGATTTRPSTGSSLRCRQGIPMSERQGRGARRAEATPGGGGSVLCGGRRVVVVAARSRMTKPDWRAGVCCLRGNVRTLRLTAAKCFVPLTRRSGLLSWRHGRSIHRCIF</sequence>
<feature type="compositionally biased region" description="Polar residues" evidence="1">
    <location>
        <begin position="60"/>
        <end position="80"/>
    </location>
</feature>
<comment type="caution">
    <text evidence="2">The sequence shown here is derived from an EMBL/GenBank/DDBJ whole genome shotgun (WGS) entry which is preliminary data.</text>
</comment>
<accession>A0A2V2V1Z2</accession>
<reference evidence="2 3" key="1">
    <citation type="journal article" date="2018" name="Microb. Genom.">
        <title>Expanding an expanded genome: long-read sequencing of Trypanosoma cruzi.</title>
        <authorList>
            <person name="Berna L."/>
            <person name="Rodriguez M."/>
            <person name="Chiribao M.L."/>
            <person name="Parodi-Talice A."/>
            <person name="Pita S."/>
            <person name="Rijo G."/>
            <person name="Alvarez-Valin F."/>
            <person name="Robello C."/>
        </authorList>
    </citation>
    <scope>NUCLEOTIDE SEQUENCE [LARGE SCALE GENOMIC DNA]</scope>
    <source>
        <strain evidence="2 3">Dm28c</strain>
    </source>
</reference>
<dbReference type="VEuPathDB" id="TriTrypDB:C4B63_52g139"/>
<dbReference type="Proteomes" id="UP000246121">
    <property type="component" value="Unassembled WGS sequence"/>
</dbReference>
<name>A0A2V2V1Z2_TRYCR</name>
<evidence type="ECO:0000256" key="1">
    <source>
        <dbReference type="SAM" id="MobiDB-lite"/>
    </source>
</evidence>
<gene>
    <name evidence="2" type="ORF">C4B63_52g139</name>
</gene>
<evidence type="ECO:0000313" key="2">
    <source>
        <dbReference type="EMBL" id="PWU90211.1"/>
    </source>
</evidence>
<feature type="compositionally biased region" description="Low complexity" evidence="1">
    <location>
        <begin position="1"/>
        <end position="15"/>
    </location>
</feature>
<dbReference type="AlphaFoldDB" id="A0A2V2V1Z2"/>
<dbReference type="EMBL" id="PRFA01000052">
    <property type="protein sequence ID" value="PWU90211.1"/>
    <property type="molecule type" value="Genomic_DNA"/>
</dbReference>